<accession>A0AAV5KES3</accession>
<dbReference type="Proteomes" id="UP001054252">
    <property type="component" value="Unassembled WGS sequence"/>
</dbReference>
<dbReference type="AlphaFoldDB" id="A0AAV5KES3"/>
<dbReference type="EMBL" id="BPVZ01000061">
    <property type="protein sequence ID" value="GKV23041.1"/>
    <property type="molecule type" value="Genomic_DNA"/>
</dbReference>
<comment type="caution">
    <text evidence="1">The sequence shown here is derived from an EMBL/GenBank/DDBJ whole genome shotgun (WGS) entry which is preliminary data.</text>
</comment>
<organism evidence="1 2">
    <name type="scientific">Rubroshorea leprosula</name>
    <dbReference type="NCBI Taxonomy" id="152421"/>
    <lineage>
        <taxon>Eukaryota</taxon>
        <taxon>Viridiplantae</taxon>
        <taxon>Streptophyta</taxon>
        <taxon>Embryophyta</taxon>
        <taxon>Tracheophyta</taxon>
        <taxon>Spermatophyta</taxon>
        <taxon>Magnoliopsida</taxon>
        <taxon>eudicotyledons</taxon>
        <taxon>Gunneridae</taxon>
        <taxon>Pentapetalae</taxon>
        <taxon>rosids</taxon>
        <taxon>malvids</taxon>
        <taxon>Malvales</taxon>
        <taxon>Dipterocarpaceae</taxon>
        <taxon>Rubroshorea</taxon>
    </lineage>
</organism>
<gene>
    <name evidence="1" type="ORF">SLEP1_g32826</name>
</gene>
<sequence>MAALCSRAEIGDFRSKRCVLHWLYKFQRGASTKA</sequence>
<protein>
    <submittedName>
        <fullName evidence="1">Uncharacterized protein</fullName>
    </submittedName>
</protein>
<name>A0AAV5KES3_9ROSI</name>
<proteinExistence type="predicted"/>
<evidence type="ECO:0000313" key="1">
    <source>
        <dbReference type="EMBL" id="GKV23041.1"/>
    </source>
</evidence>
<evidence type="ECO:0000313" key="2">
    <source>
        <dbReference type="Proteomes" id="UP001054252"/>
    </source>
</evidence>
<keyword evidence="2" id="KW-1185">Reference proteome</keyword>
<reference evidence="1 2" key="1">
    <citation type="journal article" date="2021" name="Commun. Biol.">
        <title>The genome of Shorea leprosula (Dipterocarpaceae) highlights the ecological relevance of drought in aseasonal tropical rainforests.</title>
        <authorList>
            <person name="Ng K.K.S."/>
            <person name="Kobayashi M.J."/>
            <person name="Fawcett J.A."/>
            <person name="Hatakeyama M."/>
            <person name="Paape T."/>
            <person name="Ng C.H."/>
            <person name="Ang C.C."/>
            <person name="Tnah L.H."/>
            <person name="Lee C.T."/>
            <person name="Nishiyama T."/>
            <person name="Sese J."/>
            <person name="O'Brien M.J."/>
            <person name="Copetti D."/>
            <person name="Mohd Noor M.I."/>
            <person name="Ong R.C."/>
            <person name="Putra M."/>
            <person name="Sireger I.Z."/>
            <person name="Indrioko S."/>
            <person name="Kosugi Y."/>
            <person name="Izuno A."/>
            <person name="Isagi Y."/>
            <person name="Lee S.L."/>
            <person name="Shimizu K.K."/>
        </authorList>
    </citation>
    <scope>NUCLEOTIDE SEQUENCE [LARGE SCALE GENOMIC DNA]</scope>
    <source>
        <strain evidence="1">214</strain>
    </source>
</reference>